<feature type="transmembrane region" description="Helical" evidence="1">
    <location>
        <begin position="202"/>
        <end position="223"/>
    </location>
</feature>
<keyword evidence="5" id="KW-1185">Reference proteome</keyword>
<dbReference type="InterPro" id="IPR045340">
    <property type="entry name" value="DUF6533"/>
</dbReference>
<keyword evidence="1" id="KW-1133">Transmembrane helix</keyword>
<dbReference type="HOGENOM" id="CLU_035509_11_3_1"/>
<feature type="signal peptide" evidence="2">
    <location>
        <begin position="1"/>
        <end position="17"/>
    </location>
</feature>
<dbReference type="AlphaFoldDB" id="A0A0C9XM46"/>
<accession>A0A0C9XM46</accession>
<feature type="transmembrane region" description="Helical" evidence="1">
    <location>
        <begin position="320"/>
        <end position="340"/>
    </location>
</feature>
<organism evidence="4 5">
    <name type="scientific">Laccaria amethystina LaAM-08-1</name>
    <dbReference type="NCBI Taxonomy" id="1095629"/>
    <lineage>
        <taxon>Eukaryota</taxon>
        <taxon>Fungi</taxon>
        <taxon>Dikarya</taxon>
        <taxon>Basidiomycota</taxon>
        <taxon>Agaricomycotina</taxon>
        <taxon>Agaricomycetes</taxon>
        <taxon>Agaricomycetidae</taxon>
        <taxon>Agaricales</taxon>
        <taxon>Agaricineae</taxon>
        <taxon>Hydnangiaceae</taxon>
        <taxon>Laccaria</taxon>
    </lineage>
</organism>
<name>A0A0C9XM46_9AGAR</name>
<feature type="transmembrane region" description="Helical" evidence="1">
    <location>
        <begin position="229"/>
        <end position="252"/>
    </location>
</feature>
<proteinExistence type="predicted"/>
<protein>
    <recommendedName>
        <fullName evidence="3">DUF6533 domain-containing protein</fullName>
    </recommendedName>
</protein>
<evidence type="ECO:0000256" key="2">
    <source>
        <dbReference type="SAM" id="SignalP"/>
    </source>
</evidence>
<feature type="transmembrane region" description="Helical" evidence="1">
    <location>
        <begin position="278"/>
        <end position="300"/>
    </location>
</feature>
<reference evidence="4 5" key="1">
    <citation type="submission" date="2014-04" db="EMBL/GenBank/DDBJ databases">
        <authorList>
            <consortium name="DOE Joint Genome Institute"/>
            <person name="Kuo A."/>
            <person name="Kohler A."/>
            <person name="Nagy L.G."/>
            <person name="Floudas D."/>
            <person name="Copeland A."/>
            <person name="Barry K.W."/>
            <person name="Cichocki N."/>
            <person name="Veneault-Fourrey C."/>
            <person name="LaButti K."/>
            <person name="Lindquist E.A."/>
            <person name="Lipzen A."/>
            <person name="Lundell T."/>
            <person name="Morin E."/>
            <person name="Murat C."/>
            <person name="Sun H."/>
            <person name="Tunlid A."/>
            <person name="Henrissat B."/>
            <person name="Grigoriev I.V."/>
            <person name="Hibbett D.S."/>
            <person name="Martin F."/>
            <person name="Nordberg H.P."/>
            <person name="Cantor M.N."/>
            <person name="Hua S.X."/>
        </authorList>
    </citation>
    <scope>NUCLEOTIDE SEQUENCE [LARGE SCALE GENOMIC DNA]</scope>
    <source>
        <strain evidence="4 5">LaAM-08-1</strain>
    </source>
</reference>
<gene>
    <name evidence="4" type="ORF">K443DRAFT_6013</name>
</gene>
<reference evidence="5" key="2">
    <citation type="submission" date="2015-01" db="EMBL/GenBank/DDBJ databases">
        <title>Evolutionary Origins and Diversification of the Mycorrhizal Mutualists.</title>
        <authorList>
            <consortium name="DOE Joint Genome Institute"/>
            <consortium name="Mycorrhizal Genomics Consortium"/>
            <person name="Kohler A."/>
            <person name="Kuo A."/>
            <person name="Nagy L.G."/>
            <person name="Floudas D."/>
            <person name="Copeland A."/>
            <person name="Barry K.W."/>
            <person name="Cichocki N."/>
            <person name="Veneault-Fourrey C."/>
            <person name="LaButti K."/>
            <person name="Lindquist E.A."/>
            <person name="Lipzen A."/>
            <person name="Lundell T."/>
            <person name="Morin E."/>
            <person name="Murat C."/>
            <person name="Riley R."/>
            <person name="Ohm R."/>
            <person name="Sun H."/>
            <person name="Tunlid A."/>
            <person name="Henrissat B."/>
            <person name="Grigoriev I.V."/>
            <person name="Hibbett D.S."/>
            <person name="Martin F."/>
        </authorList>
    </citation>
    <scope>NUCLEOTIDE SEQUENCE [LARGE SCALE GENOMIC DNA]</scope>
    <source>
        <strain evidence="5">LaAM-08-1</strain>
    </source>
</reference>
<dbReference type="Pfam" id="PF20151">
    <property type="entry name" value="DUF6533"/>
    <property type="match status" value="1"/>
</dbReference>
<evidence type="ECO:0000259" key="3">
    <source>
        <dbReference type="Pfam" id="PF20151"/>
    </source>
</evidence>
<dbReference type="OrthoDB" id="3350812at2759"/>
<evidence type="ECO:0000256" key="1">
    <source>
        <dbReference type="SAM" id="Phobius"/>
    </source>
</evidence>
<keyword evidence="1" id="KW-0472">Membrane</keyword>
<dbReference type="Proteomes" id="UP000054477">
    <property type="component" value="Unassembled WGS sequence"/>
</dbReference>
<keyword evidence="2" id="KW-0732">Signal</keyword>
<keyword evidence="1" id="KW-0812">Transmembrane</keyword>
<feature type="chain" id="PRO_5002222885" description="DUF6533 domain-containing protein" evidence="2">
    <location>
        <begin position="18"/>
        <end position="401"/>
    </location>
</feature>
<sequence length="401" mass="45280">MCIYSCVILLLLGSVHDDVYLRYEGSRVVSARYTSVDIDSRGHQPARSAFTRGFVRTVFTLRFLALTSSHIGLHGISGFGVYKALIGSVLAKEHRTKNPSRSRFHISLDMTALAQLINYVAAERFATSFDVAAAMLLVYDCSLTLGMEFEFVWSSPWGFVKVLYIIQRYLPFCDAIFLCLPPQLAVNIDPGGCQIVETIRGWLMIFGFILSEVILTLRVWAVWKRDLRLGVFLISLITLTAVAEIYVTSIFLRDLQFSTKPYPEFVGCFFTSANHIVYLNWVVFMIYEAVILVLMIIPAIGSYRRGGDVDLHHVIYSEGIIMYIYLVALSIVNVVVVCTLSREYLSVISSVERVLHSLLTSRVVLDIREYIKGNQPSCTDGLTDLHIDLDASKPQNRLQKR</sequence>
<evidence type="ECO:0000313" key="4">
    <source>
        <dbReference type="EMBL" id="KIK02624.1"/>
    </source>
</evidence>
<dbReference type="EMBL" id="KN838590">
    <property type="protein sequence ID" value="KIK02624.1"/>
    <property type="molecule type" value="Genomic_DNA"/>
</dbReference>
<feature type="domain" description="DUF6533" evidence="3">
    <location>
        <begin position="130"/>
        <end position="172"/>
    </location>
</feature>
<evidence type="ECO:0000313" key="5">
    <source>
        <dbReference type="Proteomes" id="UP000054477"/>
    </source>
</evidence>